<feature type="transmembrane region" description="Helical" evidence="9">
    <location>
        <begin position="213"/>
        <end position="232"/>
    </location>
</feature>
<feature type="transmembrane region" description="Helical" evidence="9">
    <location>
        <begin position="16"/>
        <end position="40"/>
    </location>
</feature>
<evidence type="ECO:0000256" key="7">
    <source>
        <dbReference type="ARBA" id="ARBA00022989"/>
    </source>
</evidence>
<sequence length="274" mass="30262">MVERNPHRRRHYDRSLIPFLIPGSTIILVTILALGTLTVIQINDIERFLRIAGDHAVLHALFLTIFAGMCAVMILSLIGTPLAYYLARTKSRFRGIIESIVDIPLILPHTVAGILVYLLFMREGLIGAPMSAVGIIFEEAFPGIVAAMTFVSAPFYVNAVREGFEKVPVHLENAARTLGATHSYAFVTITLPLATREIVNGALLAWGRSIGEFAAVIIIAYYPMVISTLIYYRFTTGGIAEAQGLAFLMIVICFGIFLLVRSVTRFLGRYDDRV</sequence>
<dbReference type="SUPFAM" id="SSF161098">
    <property type="entry name" value="MetI-like"/>
    <property type="match status" value="1"/>
</dbReference>
<evidence type="ECO:0000256" key="6">
    <source>
        <dbReference type="ARBA" id="ARBA00022692"/>
    </source>
</evidence>
<gene>
    <name evidence="11" type="ORF">RJ53_00450</name>
</gene>
<evidence type="ECO:0000256" key="3">
    <source>
        <dbReference type="ARBA" id="ARBA00022448"/>
    </source>
</evidence>
<dbReference type="AlphaFoldDB" id="A0A8J7W897"/>
<dbReference type="CDD" id="cd06261">
    <property type="entry name" value="TM_PBP2"/>
    <property type="match status" value="1"/>
</dbReference>
<feature type="transmembrane region" description="Helical" evidence="9">
    <location>
        <begin position="244"/>
        <end position="263"/>
    </location>
</feature>
<accession>A0A8J7W897</accession>
<keyword evidence="6 9" id="KW-0812">Transmembrane</keyword>
<comment type="subcellular location">
    <subcellularLocation>
        <location evidence="1 9">Cell membrane</location>
        <topology evidence="1 9">Multi-pass membrane protein</topology>
    </subcellularLocation>
</comment>
<protein>
    <submittedName>
        <fullName evidence="11">Molybdenum ABC transporter permease</fullName>
    </submittedName>
</protein>
<comment type="similarity">
    <text evidence="2 9">Belongs to the binding-protein-dependent transport system permease family.</text>
</comment>
<feature type="transmembrane region" description="Helical" evidence="9">
    <location>
        <begin position="60"/>
        <end position="87"/>
    </location>
</feature>
<evidence type="ECO:0000313" key="11">
    <source>
        <dbReference type="EMBL" id="MBR1368043.1"/>
    </source>
</evidence>
<feature type="transmembrane region" description="Helical" evidence="9">
    <location>
        <begin position="99"/>
        <end position="120"/>
    </location>
</feature>
<keyword evidence="3 9" id="KW-0813">Transport</keyword>
<dbReference type="InterPro" id="IPR035906">
    <property type="entry name" value="MetI-like_sf"/>
</dbReference>
<keyword evidence="5" id="KW-0500">Molybdenum</keyword>
<evidence type="ECO:0000256" key="9">
    <source>
        <dbReference type="RuleBase" id="RU363032"/>
    </source>
</evidence>
<keyword evidence="7 9" id="KW-1133">Transmembrane helix</keyword>
<dbReference type="GO" id="GO:0005886">
    <property type="term" value="C:plasma membrane"/>
    <property type="evidence" value="ECO:0007669"/>
    <property type="project" value="UniProtKB-SubCell"/>
</dbReference>
<keyword evidence="12" id="KW-1185">Reference proteome</keyword>
<evidence type="ECO:0000256" key="5">
    <source>
        <dbReference type="ARBA" id="ARBA00022505"/>
    </source>
</evidence>
<dbReference type="Gene3D" id="1.10.3720.10">
    <property type="entry name" value="MetI-like"/>
    <property type="match status" value="1"/>
</dbReference>
<dbReference type="GO" id="GO:0055085">
    <property type="term" value="P:transmembrane transport"/>
    <property type="evidence" value="ECO:0007669"/>
    <property type="project" value="InterPro"/>
</dbReference>
<evidence type="ECO:0000256" key="8">
    <source>
        <dbReference type="ARBA" id="ARBA00023136"/>
    </source>
</evidence>
<dbReference type="PANTHER" id="PTHR30183:SF3">
    <property type="entry name" value="MOLYBDENUM TRANSPORT SYSTEM PERMEASE PROTEIN MODB"/>
    <property type="match status" value="1"/>
</dbReference>
<evidence type="ECO:0000256" key="4">
    <source>
        <dbReference type="ARBA" id="ARBA00022475"/>
    </source>
</evidence>
<keyword evidence="8 9" id="KW-0472">Membrane</keyword>
<evidence type="ECO:0000313" key="12">
    <source>
        <dbReference type="Proteomes" id="UP000730161"/>
    </source>
</evidence>
<feature type="domain" description="ABC transmembrane type-1" evidence="10">
    <location>
        <begin position="61"/>
        <end position="258"/>
    </location>
</feature>
<proteinExistence type="inferred from homology"/>
<keyword evidence="4" id="KW-1003">Cell membrane</keyword>
<dbReference type="EMBL" id="JWHL01000001">
    <property type="protein sequence ID" value="MBR1368043.1"/>
    <property type="molecule type" value="Genomic_DNA"/>
</dbReference>
<feature type="transmembrane region" description="Helical" evidence="9">
    <location>
        <begin position="140"/>
        <end position="157"/>
    </location>
</feature>
<name>A0A8J7W897_9EURY</name>
<dbReference type="PROSITE" id="PS50928">
    <property type="entry name" value="ABC_TM1"/>
    <property type="match status" value="1"/>
</dbReference>
<dbReference type="OrthoDB" id="11163at2157"/>
<organism evidence="11 12">
    <name type="scientific">Methanocalculus chunghsingensis</name>
    <dbReference type="NCBI Taxonomy" id="156457"/>
    <lineage>
        <taxon>Archaea</taxon>
        <taxon>Methanobacteriati</taxon>
        <taxon>Methanobacteriota</taxon>
        <taxon>Stenosarchaea group</taxon>
        <taxon>Methanomicrobia</taxon>
        <taxon>Methanomicrobiales</taxon>
        <taxon>Methanocalculaceae</taxon>
        <taxon>Methanocalculus</taxon>
    </lineage>
</organism>
<dbReference type="PANTHER" id="PTHR30183">
    <property type="entry name" value="MOLYBDENUM TRANSPORT SYSTEM PERMEASE PROTEIN MODB"/>
    <property type="match status" value="1"/>
</dbReference>
<evidence type="ECO:0000256" key="1">
    <source>
        <dbReference type="ARBA" id="ARBA00004651"/>
    </source>
</evidence>
<evidence type="ECO:0000256" key="2">
    <source>
        <dbReference type="ARBA" id="ARBA00009306"/>
    </source>
</evidence>
<dbReference type="Proteomes" id="UP000730161">
    <property type="component" value="Unassembled WGS sequence"/>
</dbReference>
<evidence type="ECO:0000259" key="10">
    <source>
        <dbReference type="PROSITE" id="PS50928"/>
    </source>
</evidence>
<dbReference type="Pfam" id="PF00528">
    <property type="entry name" value="BPD_transp_1"/>
    <property type="match status" value="1"/>
</dbReference>
<dbReference type="InterPro" id="IPR000515">
    <property type="entry name" value="MetI-like"/>
</dbReference>
<reference evidence="11" key="1">
    <citation type="submission" date="2014-12" db="EMBL/GenBank/DDBJ databases">
        <authorList>
            <person name="Huang H.-H."/>
            <person name="Chen S.-C."/>
            <person name="Lai M.-C."/>
        </authorList>
    </citation>
    <scope>NUCLEOTIDE SEQUENCE</scope>
    <source>
        <strain evidence="11">K1F9705b</strain>
    </source>
</reference>
<comment type="caution">
    <text evidence="11">The sequence shown here is derived from an EMBL/GenBank/DDBJ whole genome shotgun (WGS) entry which is preliminary data.</text>
</comment>